<accession>A0A0D0CBZ1</accession>
<dbReference type="Proteomes" id="UP000054538">
    <property type="component" value="Unassembled WGS sequence"/>
</dbReference>
<organism evidence="1 2">
    <name type="scientific">Paxillus rubicundulus Ve08.2h10</name>
    <dbReference type="NCBI Taxonomy" id="930991"/>
    <lineage>
        <taxon>Eukaryota</taxon>
        <taxon>Fungi</taxon>
        <taxon>Dikarya</taxon>
        <taxon>Basidiomycota</taxon>
        <taxon>Agaricomycotina</taxon>
        <taxon>Agaricomycetes</taxon>
        <taxon>Agaricomycetidae</taxon>
        <taxon>Boletales</taxon>
        <taxon>Paxilineae</taxon>
        <taxon>Paxillaceae</taxon>
        <taxon>Paxillus</taxon>
    </lineage>
</organism>
<reference evidence="1 2" key="1">
    <citation type="submission" date="2014-04" db="EMBL/GenBank/DDBJ databases">
        <authorList>
            <consortium name="DOE Joint Genome Institute"/>
            <person name="Kuo A."/>
            <person name="Kohler A."/>
            <person name="Jargeat P."/>
            <person name="Nagy L.G."/>
            <person name="Floudas D."/>
            <person name="Copeland A."/>
            <person name="Barry K.W."/>
            <person name="Cichocki N."/>
            <person name="Veneault-Fourrey C."/>
            <person name="LaButti K."/>
            <person name="Lindquist E.A."/>
            <person name="Lipzen A."/>
            <person name="Lundell T."/>
            <person name="Morin E."/>
            <person name="Murat C."/>
            <person name="Sun H."/>
            <person name="Tunlid A."/>
            <person name="Henrissat B."/>
            <person name="Grigoriev I.V."/>
            <person name="Hibbett D.S."/>
            <person name="Martin F."/>
            <person name="Nordberg H.P."/>
            <person name="Cantor M.N."/>
            <person name="Hua S.X."/>
        </authorList>
    </citation>
    <scope>NUCLEOTIDE SEQUENCE [LARGE SCALE GENOMIC DNA]</scope>
    <source>
        <strain evidence="1 2">Ve08.2h10</strain>
    </source>
</reference>
<dbReference type="AlphaFoldDB" id="A0A0D0CBZ1"/>
<proteinExistence type="predicted"/>
<name>A0A0D0CBZ1_9AGAM</name>
<sequence>HLILCNLQEYNLDYLHALLENNMSVITNHEGAARECGYGPLVPCSFVVSPSKQKQLCSHWHRFADDTLAQGTLA</sequence>
<gene>
    <name evidence="1" type="ORF">PAXRUDRAFT_158926</name>
</gene>
<dbReference type="EMBL" id="KN826039">
    <property type="protein sequence ID" value="KIK80352.1"/>
    <property type="molecule type" value="Genomic_DNA"/>
</dbReference>
<keyword evidence="2" id="KW-1185">Reference proteome</keyword>
<reference evidence="2" key="2">
    <citation type="submission" date="2015-01" db="EMBL/GenBank/DDBJ databases">
        <title>Evolutionary Origins and Diversification of the Mycorrhizal Mutualists.</title>
        <authorList>
            <consortium name="DOE Joint Genome Institute"/>
            <consortium name="Mycorrhizal Genomics Consortium"/>
            <person name="Kohler A."/>
            <person name="Kuo A."/>
            <person name="Nagy L.G."/>
            <person name="Floudas D."/>
            <person name="Copeland A."/>
            <person name="Barry K.W."/>
            <person name="Cichocki N."/>
            <person name="Veneault-Fourrey C."/>
            <person name="LaButti K."/>
            <person name="Lindquist E.A."/>
            <person name="Lipzen A."/>
            <person name="Lundell T."/>
            <person name="Morin E."/>
            <person name="Murat C."/>
            <person name="Riley R."/>
            <person name="Ohm R."/>
            <person name="Sun H."/>
            <person name="Tunlid A."/>
            <person name="Henrissat B."/>
            <person name="Grigoriev I.V."/>
            <person name="Hibbett D.S."/>
            <person name="Martin F."/>
        </authorList>
    </citation>
    <scope>NUCLEOTIDE SEQUENCE [LARGE SCALE GENOMIC DNA]</scope>
    <source>
        <strain evidence="2">Ve08.2h10</strain>
    </source>
</reference>
<evidence type="ECO:0000313" key="1">
    <source>
        <dbReference type="EMBL" id="KIK80352.1"/>
    </source>
</evidence>
<feature type="non-terminal residue" evidence="1">
    <location>
        <position position="74"/>
    </location>
</feature>
<evidence type="ECO:0000313" key="2">
    <source>
        <dbReference type="Proteomes" id="UP000054538"/>
    </source>
</evidence>
<dbReference type="OrthoDB" id="2683651at2759"/>
<protein>
    <submittedName>
        <fullName evidence="1">Uncharacterized protein</fullName>
    </submittedName>
</protein>
<dbReference type="HOGENOM" id="CLU_200847_0_0_1"/>
<dbReference type="InParanoid" id="A0A0D0CBZ1"/>